<dbReference type="InterPro" id="IPR009057">
    <property type="entry name" value="Homeodomain-like_sf"/>
</dbReference>
<dbReference type="Pfam" id="PF12833">
    <property type="entry name" value="HTH_18"/>
    <property type="match status" value="1"/>
</dbReference>
<dbReference type="GO" id="GO:0000976">
    <property type="term" value="F:transcription cis-regulatory region binding"/>
    <property type="evidence" value="ECO:0007669"/>
    <property type="project" value="TreeGrafter"/>
</dbReference>
<evidence type="ECO:0000256" key="2">
    <source>
        <dbReference type="ARBA" id="ARBA00023125"/>
    </source>
</evidence>
<reference evidence="5 6" key="1">
    <citation type="submission" date="2016-10" db="EMBL/GenBank/DDBJ databases">
        <authorList>
            <person name="de Groot N.N."/>
        </authorList>
    </citation>
    <scope>NUCLEOTIDE SEQUENCE [LARGE SCALE GENOMIC DNA]</scope>
    <source>
        <strain evidence="5 6">LMG 2247</strain>
    </source>
</reference>
<dbReference type="Proteomes" id="UP000199706">
    <property type="component" value="Unassembled WGS sequence"/>
</dbReference>
<keyword evidence="2 5" id="KW-0238">DNA-binding</keyword>
<dbReference type="AlphaFoldDB" id="A0A1G7TPY0"/>
<dbReference type="PROSITE" id="PS01124">
    <property type="entry name" value="HTH_ARAC_FAMILY_2"/>
    <property type="match status" value="1"/>
</dbReference>
<dbReference type="SMART" id="SM00342">
    <property type="entry name" value="HTH_ARAC"/>
    <property type="match status" value="1"/>
</dbReference>
<evidence type="ECO:0000256" key="1">
    <source>
        <dbReference type="ARBA" id="ARBA00023015"/>
    </source>
</evidence>
<dbReference type="GO" id="GO:0003700">
    <property type="term" value="F:DNA-binding transcription factor activity"/>
    <property type="evidence" value="ECO:0007669"/>
    <property type="project" value="InterPro"/>
</dbReference>
<evidence type="ECO:0000259" key="4">
    <source>
        <dbReference type="PROSITE" id="PS01124"/>
    </source>
</evidence>
<dbReference type="RefSeq" id="WP_090683149.1">
    <property type="nucleotide sequence ID" value="NZ_CADERL010000022.1"/>
</dbReference>
<dbReference type="PANTHER" id="PTHR47894">
    <property type="entry name" value="HTH-TYPE TRANSCRIPTIONAL REGULATOR GADX"/>
    <property type="match status" value="1"/>
</dbReference>
<dbReference type="GO" id="GO:0005829">
    <property type="term" value="C:cytosol"/>
    <property type="evidence" value="ECO:0007669"/>
    <property type="project" value="TreeGrafter"/>
</dbReference>
<proteinExistence type="predicted"/>
<keyword evidence="1" id="KW-0805">Transcription regulation</keyword>
<evidence type="ECO:0000256" key="3">
    <source>
        <dbReference type="ARBA" id="ARBA00023163"/>
    </source>
</evidence>
<dbReference type="PANTHER" id="PTHR47894:SF4">
    <property type="entry name" value="HTH-TYPE TRANSCRIPTIONAL REGULATOR GADX"/>
    <property type="match status" value="1"/>
</dbReference>
<sequence length="157" mass="17355">MPLDSLLIGAIHHAADGIASESIPSILADHRIMEVLLILGMRGVLPLRPLAGTQSMTEAVRELVRWRPDHPWTAELLSAELGTSNATLRRKLTYEGQSLRALLAKERMTAAAAMLKAERVSLRDAALASGYRSPRRFVERFRHIEGADPRTISDELP</sequence>
<evidence type="ECO:0000313" key="6">
    <source>
        <dbReference type="Proteomes" id="UP000199706"/>
    </source>
</evidence>
<dbReference type="Gene3D" id="1.10.10.60">
    <property type="entry name" value="Homeodomain-like"/>
    <property type="match status" value="1"/>
</dbReference>
<dbReference type="OrthoDB" id="8584243at2"/>
<dbReference type="EMBL" id="FNCJ01000003">
    <property type="protein sequence ID" value="SDG36560.1"/>
    <property type="molecule type" value="Genomic_DNA"/>
</dbReference>
<feature type="domain" description="HTH araC/xylS-type" evidence="4">
    <location>
        <begin position="58"/>
        <end position="155"/>
    </location>
</feature>
<gene>
    <name evidence="5" type="ORF">SAMN05216466_10387</name>
</gene>
<dbReference type="SUPFAM" id="SSF46689">
    <property type="entry name" value="Homeodomain-like"/>
    <property type="match status" value="1"/>
</dbReference>
<keyword evidence="3" id="KW-0804">Transcription</keyword>
<evidence type="ECO:0000313" key="5">
    <source>
        <dbReference type="EMBL" id="SDG36560.1"/>
    </source>
</evidence>
<name>A0A1G7TPY0_9BURK</name>
<organism evidence="5 6">
    <name type="scientific">Paraburkholderia phenazinium</name>
    <dbReference type="NCBI Taxonomy" id="60549"/>
    <lineage>
        <taxon>Bacteria</taxon>
        <taxon>Pseudomonadati</taxon>
        <taxon>Pseudomonadota</taxon>
        <taxon>Betaproteobacteria</taxon>
        <taxon>Burkholderiales</taxon>
        <taxon>Burkholderiaceae</taxon>
        <taxon>Paraburkholderia</taxon>
    </lineage>
</organism>
<dbReference type="InterPro" id="IPR018060">
    <property type="entry name" value="HTH_AraC"/>
</dbReference>
<protein>
    <submittedName>
        <fullName evidence="5">AraC-type DNA-binding protein</fullName>
    </submittedName>
</protein>
<accession>A0A1G7TPY0</accession>